<dbReference type="GO" id="GO:0000725">
    <property type="term" value="P:recombinational repair"/>
    <property type="evidence" value="ECO:0007669"/>
    <property type="project" value="TreeGrafter"/>
</dbReference>
<evidence type="ECO:0000256" key="6">
    <source>
        <dbReference type="ARBA" id="ARBA00023125"/>
    </source>
</evidence>
<evidence type="ECO:0000256" key="13">
    <source>
        <dbReference type="SAM" id="MobiDB-lite"/>
    </source>
</evidence>
<evidence type="ECO:0000256" key="11">
    <source>
        <dbReference type="ARBA" id="ARBA00048988"/>
    </source>
</evidence>
<dbReference type="CDD" id="cd18807">
    <property type="entry name" value="SF1_C_UvrD"/>
    <property type="match status" value="1"/>
</dbReference>
<keyword evidence="3 12" id="KW-0378">Hydrolase</keyword>
<dbReference type="PANTHER" id="PTHR11070:SF2">
    <property type="entry name" value="ATP-DEPENDENT DNA HELICASE SRS2"/>
    <property type="match status" value="1"/>
</dbReference>
<dbReference type="GO" id="GO:0003677">
    <property type="term" value="F:DNA binding"/>
    <property type="evidence" value="ECO:0007669"/>
    <property type="project" value="UniProtKB-KW"/>
</dbReference>
<comment type="catalytic activity">
    <reaction evidence="11">
        <text>ATP + H2O = ADP + phosphate + H(+)</text>
        <dbReference type="Rhea" id="RHEA:13065"/>
        <dbReference type="ChEBI" id="CHEBI:15377"/>
        <dbReference type="ChEBI" id="CHEBI:15378"/>
        <dbReference type="ChEBI" id="CHEBI:30616"/>
        <dbReference type="ChEBI" id="CHEBI:43474"/>
        <dbReference type="ChEBI" id="CHEBI:456216"/>
        <dbReference type="EC" id="5.6.2.4"/>
    </reaction>
</comment>
<evidence type="ECO:0000256" key="4">
    <source>
        <dbReference type="ARBA" id="ARBA00022806"/>
    </source>
</evidence>
<evidence type="ECO:0000256" key="8">
    <source>
        <dbReference type="ARBA" id="ARBA00034617"/>
    </source>
</evidence>
<keyword evidence="5 12" id="KW-0067">ATP-binding</keyword>
<keyword evidence="6" id="KW-0238">DNA-binding</keyword>
<evidence type="ECO:0000256" key="9">
    <source>
        <dbReference type="ARBA" id="ARBA00034808"/>
    </source>
</evidence>
<reference evidence="16" key="1">
    <citation type="journal article" date="2021" name="PeerJ">
        <title>Extensive microbial diversity within the chicken gut microbiome revealed by metagenomics and culture.</title>
        <authorList>
            <person name="Gilroy R."/>
            <person name="Ravi A."/>
            <person name="Getino M."/>
            <person name="Pursley I."/>
            <person name="Horton D.L."/>
            <person name="Alikhan N.F."/>
            <person name="Baker D."/>
            <person name="Gharbi K."/>
            <person name="Hall N."/>
            <person name="Watson M."/>
            <person name="Adriaenssens E.M."/>
            <person name="Foster-Nyarko E."/>
            <person name="Jarju S."/>
            <person name="Secka A."/>
            <person name="Antonio M."/>
            <person name="Oren A."/>
            <person name="Chaudhuri R.R."/>
            <person name="La Ragione R."/>
            <person name="Hildebrand F."/>
            <person name="Pallen M.J."/>
        </authorList>
    </citation>
    <scope>NUCLEOTIDE SEQUENCE</scope>
    <source>
        <strain evidence="16">ChiHjej11B10-19426</strain>
    </source>
</reference>
<dbReference type="Proteomes" id="UP000824014">
    <property type="component" value="Unassembled WGS sequence"/>
</dbReference>
<feature type="binding site" evidence="12">
    <location>
        <begin position="27"/>
        <end position="34"/>
    </location>
    <ligand>
        <name>ATP</name>
        <dbReference type="ChEBI" id="CHEBI:30616"/>
    </ligand>
</feature>
<evidence type="ECO:0000256" key="10">
    <source>
        <dbReference type="ARBA" id="ARBA00034923"/>
    </source>
</evidence>
<evidence type="ECO:0000259" key="15">
    <source>
        <dbReference type="PROSITE" id="PS51217"/>
    </source>
</evidence>
<feature type="region of interest" description="Disordered" evidence="13">
    <location>
        <begin position="678"/>
        <end position="757"/>
    </location>
</feature>
<dbReference type="SUPFAM" id="SSF52540">
    <property type="entry name" value="P-loop containing nucleoside triphosphate hydrolases"/>
    <property type="match status" value="1"/>
</dbReference>
<dbReference type="PANTHER" id="PTHR11070">
    <property type="entry name" value="UVRD / RECB / PCRA DNA HELICASE FAMILY MEMBER"/>
    <property type="match status" value="1"/>
</dbReference>
<dbReference type="PROSITE" id="PS51198">
    <property type="entry name" value="UVRD_HELICASE_ATP_BIND"/>
    <property type="match status" value="1"/>
</dbReference>
<dbReference type="Pfam" id="PF21196">
    <property type="entry name" value="PcrA_UvrD_tudor"/>
    <property type="match status" value="1"/>
</dbReference>
<dbReference type="CDD" id="cd17932">
    <property type="entry name" value="DEXQc_UvrD"/>
    <property type="match status" value="1"/>
</dbReference>
<dbReference type="Gene3D" id="3.40.50.300">
    <property type="entry name" value="P-loop containing nucleotide triphosphate hydrolases"/>
    <property type="match status" value="2"/>
</dbReference>
<dbReference type="Pfam" id="PF13361">
    <property type="entry name" value="UvrD_C"/>
    <property type="match status" value="1"/>
</dbReference>
<evidence type="ECO:0000256" key="2">
    <source>
        <dbReference type="ARBA" id="ARBA00022741"/>
    </source>
</evidence>
<dbReference type="Gene3D" id="1.10.10.160">
    <property type="match status" value="1"/>
</dbReference>
<dbReference type="Pfam" id="PF00580">
    <property type="entry name" value="UvrD-helicase"/>
    <property type="match status" value="1"/>
</dbReference>
<comment type="catalytic activity">
    <reaction evidence="8">
        <text>Couples ATP hydrolysis with the unwinding of duplex DNA by translocating in the 3'-5' direction.</text>
        <dbReference type="EC" id="5.6.2.4"/>
    </reaction>
</comment>
<evidence type="ECO:0000256" key="12">
    <source>
        <dbReference type="PROSITE-ProRule" id="PRU00560"/>
    </source>
</evidence>
<dbReference type="InterPro" id="IPR014017">
    <property type="entry name" value="DNA_helicase_UvrD-like_C"/>
</dbReference>
<dbReference type="EC" id="5.6.2.4" evidence="9"/>
<evidence type="ECO:0000256" key="1">
    <source>
        <dbReference type="ARBA" id="ARBA00009922"/>
    </source>
</evidence>
<dbReference type="GO" id="GO:0005524">
    <property type="term" value="F:ATP binding"/>
    <property type="evidence" value="ECO:0007669"/>
    <property type="project" value="UniProtKB-UniRule"/>
</dbReference>
<keyword evidence="4 12" id="KW-0347">Helicase</keyword>
<evidence type="ECO:0000259" key="14">
    <source>
        <dbReference type="PROSITE" id="PS51198"/>
    </source>
</evidence>
<keyword evidence="2 12" id="KW-0547">Nucleotide-binding</keyword>
<proteinExistence type="inferred from homology"/>
<name>A0A9D2DD52_9BACT</name>
<dbReference type="GO" id="GO:0033202">
    <property type="term" value="C:DNA helicase complex"/>
    <property type="evidence" value="ECO:0007669"/>
    <property type="project" value="TreeGrafter"/>
</dbReference>
<feature type="compositionally biased region" description="Basic and acidic residues" evidence="13">
    <location>
        <begin position="679"/>
        <end position="698"/>
    </location>
</feature>
<dbReference type="AlphaFoldDB" id="A0A9D2DD52"/>
<evidence type="ECO:0000313" key="17">
    <source>
        <dbReference type="Proteomes" id="UP000824014"/>
    </source>
</evidence>
<feature type="compositionally biased region" description="Low complexity" evidence="13">
    <location>
        <begin position="717"/>
        <end position="726"/>
    </location>
</feature>
<keyword evidence="7" id="KW-0413">Isomerase</keyword>
<feature type="domain" description="UvrD-like helicase ATP-binding" evidence="14">
    <location>
        <begin position="6"/>
        <end position="291"/>
    </location>
</feature>
<organism evidence="16 17">
    <name type="scientific">Candidatus Tidjanibacter faecipullorum</name>
    <dbReference type="NCBI Taxonomy" id="2838766"/>
    <lineage>
        <taxon>Bacteria</taxon>
        <taxon>Pseudomonadati</taxon>
        <taxon>Bacteroidota</taxon>
        <taxon>Bacteroidia</taxon>
        <taxon>Bacteroidales</taxon>
        <taxon>Rikenellaceae</taxon>
        <taxon>Tidjanibacter</taxon>
    </lineage>
</organism>
<dbReference type="EMBL" id="DXCC01000006">
    <property type="protein sequence ID" value="HIZ14748.1"/>
    <property type="molecule type" value="Genomic_DNA"/>
</dbReference>
<protein>
    <recommendedName>
        <fullName evidence="9">DNA 3'-5' helicase</fullName>
        <ecNumber evidence="9">5.6.2.4</ecNumber>
    </recommendedName>
    <alternativeName>
        <fullName evidence="10">DNA 3'-5' helicase II</fullName>
    </alternativeName>
</protein>
<dbReference type="GO" id="GO:0016787">
    <property type="term" value="F:hydrolase activity"/>
    <property type="evidence" value="ECO:0007669"/>
    <property type="project" value="UniProtKB-UniRule"/>
</dbReference>
<dbReference type="InterPro" id="IPR027417">
    <property type="entry name" value="P-loop_NTPase"/>
</dbReference>
<dbReference type="InterPro" id="IPR000212">
    <property type="entry name" value="DNA_helicase_UvrD/REP"/>
</dbReference>
<dbReference type="GO" id="GO:0005829">
    <property type="term" value="C:cytosol"/>
    <property type="evidence" value="ECO:0007669"/>
    <property type="project" value="TreeGrafter"/>
</dbReference>
<comment type="caution">
    <text evidence="16">The sequence shown here is derived from an EMBL/GenBank/DDBJ whole genome shotgun (WGS) entry which is preliminary data.</text>
</comment>
<sequence length="807" mass="91864">MSHFIDTLNPAQREAVLNYDSPSLIVAGAGSGKTRVLTSRIAYMIEQGVAPGSILALTFTNKAAREMRERIEQVVPDGRARYIWMGTFHSIFYRILRQEAARLGFDANFTIYDTSNSESLLTTIIKERNLSTDDYKPRDIHSRISLAKNNLVTAEAYAANTSFAAEDRQRRRPEFGAIYQEYARRCKANNAMDFDDLLIYTNILFRDFPDALATYQNRFRYILVDEYQDTNYAQYLIVRRLAQAHSNVCVVGDDAQSIYSFRGAKIENILRFQNDFPTAKVFKLEQNYRSTQNIVNAANSIIARNDRQIPKHVFSENAVGDKIKVLKAYTDREEAAMVADLARQEGRENGGQWSEIAVLYRNNSQSRAIEDALRERNIPYRIFSGRSFYDRKEIKDLVAYFRLIVNPRDNEALRRIINTPARGIGAVTINRLVAVAQQRGVSMWEVLETIREEEIPELKTAARKLSEFTGLIRTLSLERASMPLYDFGLEVATRSGIVGSYRLNPSPESESALENINELLTSMQNFKEERIVLAYDDAEDAQAGEPTVEEWLQNISLMSDMDKEEEDAKNRVVLMTVHSAKGLEFDTVFIVGVEENLFPSLMSASSQDKLEEERRLFYVAVTRARKKAFISFARQRFKWGNTEFCNPSRFITEMDERYVELPDDFTEDADDSAVATLKRRYDDRRQAQRPEYAGRAEFSRSGPRTGDTPRPTPRPTPVVRVTTNDPRNLRSMGSRRADDETPTPRPAAPASGTFRPGMRVAHAKFGQGTVQAVEEMTADLKVTVQFDDPTAGRKSLLSKYAHLRILG</sequence>
<gene>
    <name evidence="16" type="ORF">H9816_02370</name>
</gene>
<evidence type="ECO:0000256" key="7">
    <source>
        <dbReference type="ARBA" id="ARBA00023235"/>
    </source>
</evidence>
<dbReference type="InterPro" id="IPR014016">
    <property type="entry name" value="UvrD-like_ATP-bd"/>
</dbReference>
<reference evidence="16" key="2">
    <citation type="submission" date="2021-04" db="EMBL/GenBank/DDBJ databases">
        <authorList>
            <person name="Gilroy R."/>
        </authorList>
    </citation>
    <scope>NUCLEOTIDE SEQUENCE</scope>
    <source>
        <strain evidence="16">ChiHjej11B10-19426</strain>
    </source>
</reference>
<comment type="similarity">
    <text evidence="1">Belongs to the helicase family. UvrD subfamily.</text>
</comment>
<evidence type="ECO:0000256" key="3">
    <source>
        <dbReference type="ARBA" id="ARBA00022801"/>
    </source>
</evidence>
<accession>A0A9D2DD52</accession>
<dbReference type="InterPro" id="IPR013986">
    <property type="entry name" value="DExx_box_DNA_helicase_dom_sf"/>
</dbReference>
<feature type="domain" description="UvrD-like helicase C-terminal" evidence="15">
    <location>
        <begin position="292"/>
        <end position="582"/>
    </location>
</feature>
<dbReference type="PROSITE" id="PS51217">
    <property type="entry name" value="UVRD_HELICASE_CTER"/>
    <property type="match status" value="1"/>
</dbReference>
<dbReference type="GO" id="GO:0043138">
    <property type="term" value="F:3'-5' DNA helicase activity"/>
    <property type="evidence" value="ECO:0007669"/>
    <property type="project" value="UniProtKB-EC"/>
</dbReference>
<evidence type="ECO:0000313" key="16">
    <source>
        <dbReference type="EMBL" id="HIZ14748.1"/>
    </source>
</evidence>
<evidence type="ECO:0000256" key="5">
    <source>
        <dbReference type="ARBA" id="ARBA00022840"/>
    </source>
</evidence>
<dbReference type="Gene3D" id="1.10.486.10">
    <property type="entry name" value="PCRA, domain 4"/>
    <property type="match status" value="1"/>
</dbReference>